<evidence type="ECO:0000313" key="1">
    <source>
        <dbReference type="EMBL" id="CAA2969463.1"/>
    </source>
</evidence>
<reference evidence="1 2" key="1">
    <citation type="submission" date="2019-12" db="EMBL/GenBank/DDBJ databases">
        <authorList>
            <person name="Alioto T."/>
            <person name="Alioto T."/>
            <person name="Gomez Garrido J."/>
        </authorList>
    </citation>
    <scope>NUCLEOTIDE SEQUENCE [LARGE SCALE GENOMIC DNA]</scope>
</reference>
<keyword evidence="2" id="KW-1185">Reference proteome</keyword>
<comment type="caution">
    <text evidence="1">The sequence shown here is derived from an EMBL/GenBank/DDBJ whole genome shotgun (WGS) entry which is preliminary data.</text>
</comment>
<name>A0A8S0QU03_OLEEU</name>
<dbReference type="EMBL" id="CACTIH010001942">
    <property type="protein sequence ID" value="CAA2969463.1"/>
    <property type="molecule type" value="Genomic_DNA"/>
</dbReference>
<accession>A0A8S0QU03</accession>
<dbReference type="AlphaFoldDB" id="A0A8S0QU03"/>
<evidence type="ECO:0000313" key="2">
    <source>
        <dbReference type="Proteomes" id="UP000594638"/>
    </source>
</evidence>
<gene>
    <name evidence="1" type="ORF">OLEA9_A057695</name>
</gene>
<organism evidence="1 2">
    <name type="scientific">Olea europaea subsp. europaea</name>
    <dbReference type="NCBI Taxonomy" id="158383"/>
    <lineage>
        <taxon>Eukaryota</taxon>
        <taxon>Viridiplantae</taxon>
        <taxon>Streptophyta</taxon>
        <taxon>Embryophyta</taxon>
        <taxon>Tracheophyta</taxon>
        <taxon>Spermatophyta</taxon>
        <taxon>Magnoliopsida</taxon>
        <taxon>eudicotyledons</taxon>
        <taxon>Gunneridae</taxon>
        <taxon>Pentapetalae</taxon>
        <taxon>asterids</taxon>
        <taxon>lamiids</taxon>
        <taxon>Lamiales</taxon>
        <taxon>Oleaceae</taxon>
        <taxon>Oleeae</taxon>
        <taxon>Olea</taxon>
    </lineage>
</organism>
<dbReference type="Proteomes" id="UP000594638">
    <property type="component" value="Unassembled WGS sequence"/>
</dbReference>
<protein>
    <submittedName>
        <fullName evidence="1">Uncharacterized protein</fullName>
    </submittedName>
</protein>
<dbReference type="Gramene" id="OE9A057695T1">
    <property type="protein sequence ID" value="OE9A057695C1"/>
    <property type="gene ID" value="OE9A057695"/>
</dbReference>
<proteinExistence type="predicted"/>
<sequence length="121" mass="13446">MQSSLALVARNCNYVTLVETVMTKFALDPTKVAVSLKYILYEDLPPIRIKNDSNVLSYVLLKDMEREPAKYPIIIDVVEAEIDNTTITVPVNAHSSGEMFTLQDVALEICEASNEKNGSHS</sequence>